<dbReference type="RefSeq" id="WP_036004374.1">
    <property type="nucleotide sequence ID" value="NZ_CP012746.1"/>
</dbReference>
<dbReference type="PANTHER" id="PTHR13847">
    <property type="entry name" value="SARCOSINE DEHYDROGENASE-RELATED"/>
    <property type="match status" value="1"/>
</dbReference>
<dbReference type="InterPro" id="IPR036188">
    <property type="entry name" value="FAD/NAD-bd_sf"/>
</dbReference>
<dbReference type="SUPFAM" id="SSF51905">
    <property type="entry name" value="FAD/NAD(P)-binding domain"/>
    <property type="match status" value="1"/>
</dbReference>
<dbReference type="KEGG" id="bcai:K788_0002281"/>
<gene>
    <name evidence="3" type="ORF">K788_0002281</name>
</gene>
<name>A0A0P0R8T7_9BURK</name>
<protein>
    <submittedName>
        <fullName evidence="3">O-acetylhomoserine sulfhydrylase</fullName>
    </submittedName>
</protein>
<keyword evidence="1" id="KW-0560">Oxidoreductase</keyword>
<dbReference type="PANTHER" id="PTHR13847:SF281">
    <property type="entry name" value="FAD DEPENDENT OXIDOREDUCTASE DOMAIN-CONTAINING PROTEIN"/>
    <property type="match status" value="1"/>
</dbReference>
<feature type="domain" description="FAD dependent oxidoreductase" evidence="2">
    <location>
        <begin position="38"/>
        <end position="393"/>
    </location>
</feature>
<sequence>MSESVKRAFEGVKLFPFWLDNPAAPAVERELIGPTTADLVIVGGGFTGLWAAIQAKENDPRLDVVLIEAGKVAYGASGRPGGIISTSVMHGLPNATRVFPKDLDVLERLGQENLDGFKESLVRYGIEADVEWNGEMTVAVDEKHLDHLQNDFELHVSHGHDVVLLDSEKAREQLDSPLFAGAMWSRNRSGTIHPAKLAWGLKAAALKLGVRLYEHSPLTRLEDAGKKMIVYTQAGRIDTPRVLLGTGTANVGVTDINRRVMQVRDHIVATSPLTEEQMARIGWKNRQGVYDTRTQLNYFRLTKDNRIIFGGRVSYHFGGDNNPAQDRDERTYYKLAEAFYRTFPQLDDVKFTHAWGGPIDYCSRGAVFARKYHGGKTVFVAGYTGFGVAGSRFGARMGLEMLWNRDTLITSLDISRKGPSYIPPEPVRWIAAKITFNAFDGADDRGGWRRWWINSIKALGFPM</sequence>
<dbReference type="GeneID" id="69968908"/>
<dbReference type="Gene3D" id="3.30.9.10">
    <property type="entry name" value="D-Amino Acid Oxidase, subunit A, domain 2"/>
    <property type="match status" value="1"/>
</dbReference>
<dbReference type="AlphaFoldDB" id="A0A0P0R8T7"/>
<evidence type="ECO:0000313" key="3">
    <source>
        <dbReference type="EMBL" id="ALL64772.1"/>
    </source>
</evidence>
<evidence type="ECO:0000313" key="4">
    <source>
        <dbReference type="Proteomes" id="UP000019146"/>
    </source>
</evidence>
<organism evidence="3 4">
    <name type="scientific">Paraburkholderia caribensis MBA4</name>
    <dbReference type="NCBI Taxonomy" id="1323664"/>
    <lineage>
        <taxon>Bacteria</taxon>
        <taxon>Pseudomonadati</taxon>
        <taxon>Pseudomonadota</taxon>
        <taxon>Betaproteobacteria</taxon>
        <taxon>Burkholderiales</taxon>
        <taxon>Burkholderiaceae</taxon>
        <taxon>Paraburkholderia</taxon>
    </lineage>
</organism>
<proteinExistence type="predicted"/>
<reference evidence="3 4" key="1">
    <citation type="journal article" date="2014" name="Genome Announc.">
        <title>Draft Genome Sequence of the Haloacid-Degrading Burkholderia caribensis Strain MBA4.</title>
        <authorList>
            <person name="Pan Y."/>
            <person name="Kong K.F."/>
            <person name="Tsang J.S."/>
        </authorList>
    </citation>
    <scope>NUCLEOTIDE SEQUENCE [LARGE SCALE GENOMIC DNA]</scope>
    <source>
        <strain evidence="3 4">MBA4</strain>
    </source>
</reference>
<dbReference type="Gene3D" id="3.50.50.60">
    <property type="entry name" value="FAD/NAD(P)-binding domain"/>
    <property type="match status" value="1"/>
</dbReference>
<evidence type="ECO:0000259" key="2">
    <source>
        <dbReference type="Pfam" id="PF01266"/>
    </source>
</evidence>
<dbReference type="GO" id="GO:0005737">
    <property type="term" value="C:cytoplasm"/>
    <property type="evidence" value="ECO:0007669"/>
    <property type="project" value="TreeGrafter"/>
</dbReference>
<dbReference type="GO" id="GO:0016491">
    <property type="term" value="F:oxidoreductase activity"/>
    <property type="evidence" value="ECO:0007669"/>
    <property type="project" value="UniProtKB-KW"/>
</dbReference>
<accession>A0A0P0R8T7</accession>
<dbReference type="InterPro" id="IPR006076">
    <property type="entry name" value="FAD-dep_OxRdtase"/>
</dbReference>
<dbReference type="Proteomes" id="UP000019146">
    <property type="component" value="Chromosome 1"/>
</dbReference>
<evidence type="ECO:0000256" key="1">
    <source>
        <dbReference type="ARBA" id="ARBA00023002"/>
    </source>
</evidence>
<dbReference type="EMBL" id="CP012746">
    <property type="protein sequence ID" value="ALL64772.1"/>
    <property type="molecule type" value="Genomic_DNA"/>
</dbReference>
<dbReference type="Pfam" id="PF01266">
    <property type="entry name" value="DAO"/>
    <property type="match status" value="1"/>
</dbReference>